<sequence length="312" mass="35798">MGFRSPMDVLSCFYPNMSTSSNLVPKVFGCVAFVHVHGPNRGKLDPRALKCVFVGYTYTQKGYKCYYPPSKKFFITRDVTFHEEQNYFSQPYLQGESLWEDKESQFEASTLPTLESKVVPESTLVQEANPIPSDQVTNSDFLASNDNLSTSQNEIEIPELDNDLYLPIAFRKETRKCTKKPLYPLSNYLSFHKFSPTHKIFLVNLNSISIPTNVFEALSDKNWKQAMDTEMEAFEKNKTWELVSLPKGKKPVGCKWVYRVKYKADGSTFGWKINLLVSHKAKYRICCKFGQPIYALSERSSYTEFCSTSRGL</sequence>
<dbReference type="Gramene" id="C.cajan_28695.t">
    <property type="protein sequence ID" value="C.cajan_28695.t"/>
    <property type="gene ID" value="C.cajan_28695"/>
</dbReference>
<evidence type="ECO:0000313" key="2">
    <source>
        <dbReference type="EMBL" id="KYP48213.1"/>
    </source>
</evidence>
<dbReference type="OMA" id="RICCKFG"/>
<dbReference type="Pfam" id="PF25597">
    <property type="entry name" value="SH3_retrovirus"/>
    <property type="match status" value="1"/>
</dbReference>
<reference evidence="2" key="1">
    <citation type="journal article" date="2012" name="Nat. Biotechnol.">
        <title>Draft genome sequence of pigeonpea (Cajanus cajan), an orphan legume crop of resource-poor farmers.</title>
        <authorList>
            <person name="Varshney R.K."/>
            <person name="Chen W."/>
            <person name="Li Y."/>
            <person name="Bharti A.K."/>
            <person name="Saxena R.K."/>
            <person name="Schlueter J.A."/>
            <person name="Donoghue M.T."/>
            <person name="Azam S."/>
            <person name="Fan G."/>
            <person name="Whaley A.M."/>
            <person name="Farmer A.D."/>
            <person name="Sheridan J."/>
            <person name="Iwata A."/>
            <person name="Tuteja R."/>
            <person name="Penmetsa R.V."/>
            <person name="Wu W."/>
            <person name="Upadhyaya H.D."/>
            <person name="Yang S.P."/>
            <person name="Shah T."/>
            <person name="Saxena K.B."/>
            <person name="Michael T."/>
            <person name="McCombie W.R."/>
            <person name="Yang B."/>
            <person name="Zhang G."/>
            <person name="Yang H."/>
            <person name="Wang J."/>
            <person name="Spillane C."/>
            <person name="Cook D.R."/>
            <person name="May G.D."/>
            <person name="Xu X."/>
            <person name="Jackson S.A."/>
        </authorList>
    </citation>
    <scope>NUCLEOTIDE SEQUENCE [LARGE SCALE GENOMIC DNA]</scope>
</reference>
<gene>
    <name evidence="2" type="ORF">KK1_030097</name>
</gene>
<organism evidence="2 3">
    <name type="scientific">Cajanus cajan</name>
    <name type="common">Pigeon pea</name>
    <name type="synonym">Cajanus indicus</name>
    <dbReference type="NCBI Taxonomy" id="3821"/>
    <lineage>
        <taxon>Eukaryota</taxon>
        <taxon>Viridiplantae</taxon>
        <taxon>Streptophyta</taxon>
        <taxon>Embryophyta</taxon>
        <taxon>Tracheophyta</taxon>
        <taxon>Spermatophyta</taxon>
        <taxon>Magnoliopsida</taxon>
        <taxon>eudicotyledons</taxon>
        <taxon>Gunneridae</taxon>
        <taxon>Pentapetalae</taxon>
        <taxon>rosids</taxon>
        <taxon>fabids</taxon>
        <taxon>Fabales</taxon>
        <taxon>Fabaceae</taxon>
        <taxon>Papilionoideae</taxon>
        <taxon>50 kb inversion clade</taxon>
        <taxon>NPAAA clade</taxon>
        <taxon>indigoferoid/millettioid clade</taxon>
        <taxon>Phaseoleae</taxon>
        <taxon>Cajanus</taxon>
    </lineage>
</organism>
<proteinExistence type="predicted"/>
<evidence type="ECO:0000313" key="3">
    <source>
        <dbReference type="Proteomes" id="UP000075243"/>
    </source>
</evidence>
<accession>A0A151S075</accession>
<evidence type="ECO:0000259" key="1">
    <source>
        <dbReference type="Pfam" id="PF25597"/>
    </source>
</evidence>
<feature type="domain" description="Retroviral polymerase SH3-like" evidence="1">
    <location>
        <begin position="30"/>
        <end position="89"/>
    </location>
</feature>
<protein>
    <submittedName>
        <fullName evidence="2">Retrovirus-related Pol polyprotein from transposon TNT 1-94</fullName>
    </submittedName>
</protein>
<dbReference type="Proteomes" id="UP000075243">
    <property type="component" value="Unassembled WGS sequence"/>
</dbReference>
<dbReference type="InterPro" id="IPR057670">
    <property type="entry name" value="SH3_retrovirus"/>
</dbReference>
<dbReference type="EMBL" id="KQ483505">
    <property type="protein sequence ID" value="KYP48213.1"/>
    <property type="molecule type" value="Genomic_DNA"/>
</dbReference>
<dbReference type="AlphaFoldDB" id="A0A151S075"/>
<keyword evidence="3" id="KW-1185">Reference proteome</keyword>
<name>A0A151S075_CAJCA</name>